<dbReference type="SUPFAM" id="SSF56281">
    <property type="entry name" value="Metallo-hydrolase/oxidoreductase"/>
    <property type="match status" value="1"/>
</dbReference>
<dbReference type="GO" id="GO:0008270">
    <property type="term" value="F:zinc ion binding"/>
    <property type="evidence" value="ECO:0007669"/>
    <property type="project" value="InterPro"/>
</dbReference>
<dbReference type="InterPro" id="IPR001279">
    <property type="entry name" value="Metallo-B-lactamas"/>
</dbReference>
<keyword evidence="3" id="KW-0442">Lipid degradation</keyword>
<reference evidence="8" key="1">
    <citation type="submission" date="2021-10" db="EMBL/GenBank/DDBJ databases">
        <title>Tropical sea cucumber genome reveals ecological adaptation and Cuvierian tubules defense mechanism.</title>
        <authorList>
            <person name="Chen T."/>
        </authorList>
    </citation>
    <scope>NUCLEOTIDE SEQUENCE</scope>
    <source>
        <strain evidence="8">Nanhai2018</strain>
        <tissue evidence="8">Muscle</tissue>
    </source>
</reference>
<dbReference type="Gene3D" id="3.60.15.10">
    <property type="entry name" value="Ribonuclease Z/Hydroxyacylglutathione hydrolase-like"/>
    <property type="match status" value="1"/>
</dbReference>
<proteinExistence type="inferred from homology"/>
<dbReference type="InterPro" id="IPR024884">
    <property type="entry name" value="NAPE-PLD"/>
</dbReference>
<feature type="compositionally biased region" description="Polar residues" evidence="6">
    <location>
        <begin position="8"/>
        <end position="22"/>
    </location>
</feature>
<organism evidence="8 9">
    <name type="scientific">Holothuria leucospilota</name>
    <name type="common">Black long sea cucumber</name>
    <name type="synonym">Mertensiothuria leucospilota</name>
    <dbReference type="NCBI Taxonomy" id="206669"/>
    <lineage>
        <taxon>Eukaryota</taxon>
        <taxon>Metazoa</taxon>
        <taxon>Echinodermata</taxon>
        <taxon>Eleutherozoa</taxon>
        <taxon>Echinozoa</taxon>
        <taxon>Holothuroidea</taxon>
        <taxon>Aspidochirotacea</taxon>
        <taxon>Aspidochirotida</taxon>
        <taxon>Holothuriidae</taxon>
        <taxon>Holothuria</taxon>
    </lineage>
</organism>
<feature type="region of interest" description="Disordered" evidence="6">
    <location>
        <begin position="1"/>
        <end position="34"/>
    </location>
</feature>
<protein>
    <recommendedName>
        <fullName evidence="2">N-acetylphosphatidylethanolamine-hydrolyzing phospholipase D</fullName>
        <ecNumber evidence="2">3.1.4.54</ecNumber>
    </recommendedName>
</protein>
<dbReference type="Proteomes" id="UP001152320">
    <property type="component" value="Chromosome 2"/>
</dbReference>
<sequence length="370" mass="41761">MAEAPPATENTINITTPVSENSSTKEEAPPTKSLEDVTHSIFKNGRYYNPWDTWEDPSFTKLLKWVATDRNKRNIPSQEELDKTLPIKTVIYKDLKSLPPPGRVRVMWIGHASTLVQFDGVTLLTDPVFGDIVGPKGIIGRKRYRPCPVSVDDLPNIDAVFTSHNHFDHLDENTVRKLNERFGESLRWFAPLGLKNWFCATGCQNVVEMDWWDESCLENRPEILVACTPTQHWSRRSVGDFCKTLWGSWVIKGPSASYFFAGDTGYCTGFKEIGKRYGPFSLAAIPIGAYEPVWFKKPQHISPEEAAQVHVDVRACKSIGIHWGTFPLGSEFYLDPPKEVRKGMEKLGQDPEDFLTLHHGEVKLLGTPSS</sequence>
<keyword evidence="9" id="KW-1185">Reference proteome</keyword>
<dbReference type="GO" id="GO:0070290">
    <property type="term" value="F:N-acylphosphatidylethanolamine-specific phospholipase D activity"/>
    <property type="evidence" value="ECO:0007669"/>
    <property type="project" value="UniProtKB-EC"/>
</dbReference>
<dbReference type="PANTHER" id="PTHR15032">
    <property type="entry name" value="N-ACYL-PHOSPHATIDYLETHANOLAMINE-HYDROLYZING PHOSPHOLIPASE D"/>
    <property type="match status" value="1"/>
</dbReference>
<dbReference type="EMBL" id="JAIZAY010000002">
    <property type="protein sequence ID" value="KAJ8047296.1"/>
    <property type="molecule type" value="Genomic_DNA"/>
</dbReference>
<evidence type="ECO:0000256" key="5">
    <source>
        <dbReference type="PIRSR" id="PIRSR038896-51"/>
    </source>
</evidence>
<evidence type="ECO:0000256" key="3">
    <source>
        <dbReference type="ARBA" id="ARBA00022668"/>
    </source>
</evidence>
<dbReference type="PIRSF" id="PIRSF038896">
    <property type="entry name" value="NAPE-PLD"/>
    <property type="match status" value="1"/>
</dbReference>
<feature type="binding site" evidence="5">
    <location>
        <position position="263"/>
    </location>
    <ligand>
        <name>Zn(2+)</name>
        <dbReference type="ChEBI" id="CHEBI:29105"/>
        <label>2</label>
    </ligand>
</feature>
<comment type="catalytic activity">
    <reaction evidence="4">
        <text>N-(5Z,8Z,11Z,14Z-eicosatetraenoyl)-1,2-di-(9Z-octadecenoyl)-sn-glycero-3-phosphoethanolamine + H2O = N-(5Z,8Z,11Z,14Z-eicosatetraenoyl)-ethanolamine + 1,2-di-(9Z-octadecenoyl)-sn-glycero-3-phosphate + H(+)</text>
        <dbReference type="Rhea" id="RHEA:45528"/>
        <dbReference type="ChEBI" id="CHEBI:2700"/>
        <dbReference type="ChEBI" id="CHEBI:15377"/>
        <dbReference type="ChEBI" id="CHEBI:15378"/>
        <dbReference type="ChEBI" id="CHEBI:74546"/>
        <dbReference type="ChEBI" id="CHEBI:85277"/>
    </reaction>
    <physiologicalReaction direction="left-to-right" evidence="4">
        <dbReference type="Rhea" id="RHEA:45529"/>
    </physiologicalReaction>
</comment>
<feature type="binding site" evidence="5">
    <location>
        <position position="169"/>
    </location>
    <ligand>
        <name>Zn(2+)</name>
        <dbReference type="ChEBI" id="CHEBI:29105"/>
        <label>2</label>
    </ligand>
</feature>
<keyword evidence="5" id="KW-0862">Zinc</keyword>
<comment type="caution">
    <text evidence="8">The sequence shown here is derived from an EMBL/GenBank/DDBJ whole genome shotgun (WGS) entry which is preliminary data.</text>
</comment>
<dbReference type="GO" id="GO:0070291">
    <property type="term" value="P:N-acylethanolamine metabolic process"/>
    <property type="evidence" value="ECO:0007669"/>
    <property type="project" value="TreeGrafter"/>
</dbReference>
<dbReference type="InterPro" id="IPR036866">
    <property type="entry name" value="RibonucZ/Hydroxyglut_hydro"/>
</dbReference>
<accession>A0A9Q1HJG1</accession>
<feature type="binding site" evidence="5">
    <location>
        <position position="168"/>
    </location>
    <ligand>
        <name>Zn(2+)</name>
        <dbReference type="ChEBI" id="CHEBI:29105"/>
        <label>2</label>
    </ligand>
</feature>
<comment type="cofactor">
    <cofactor evidence="5">
        <name>Zn(2+)</name>
        <dbReference type="ChEBI" id="CHEBI:29105"/>
    </cofactor>
    <text evidence="5">Binds 2 zinc divalent cations per subunit.</text>
</comment>
<dbReference type="EC" id="3.1.4.54" evidence="2"/>
<keyword evidence="5" id="KW-0479">Metal-binding</keyword>
<name>A0A9Q1HJG1_HOLLE</name>
<keyword evidence="3" id="KW-1208">Phospholipid metabolism</keyword>
<dbReference type="OrthoDB" id="332863at2759"/>
<keyword evidence="3" id="KW-0443">Lipid metabolism</keyword>
<feature type="domain" description="Metallo-beta-lactamase" evidence="7">
    <location>
        <begin position="123"/>
        <end position="323"/>
    </location>
</feature>
<gene>
    <name evidence="8" type="ORF">HOLleu_06267</name>
</gene>
<evidence type="ECO:0000256" key="2">
    <source>
        <dbReference type="ARBA" id="ARBA00012279"/>
    </source>
</evidence>
<keyword evidence="3" id="KW-0595">Phospholipid degradation</keyword>
<feature type="binding site" evidence="5">
    <location>
        <position position="322"/>
    </location>
    <ligand>
        <name>Zn(2+)</name>
        <dbReference type="ChEBI" id="CHEBI:29105"/>
        <label>2</label>
    </ligand>
</feature>
<dbReference type="AlphaFoldDB" id="A0A9Q1HJG1"/>
<feature type="binding site" evidence="5">
    <location>
        <position position="232"/>
    </location>
    <ligand>
        <name>Zn(2+)</name>
        <dbReference type="ChEBI" id="CHEBI:29105"/>
        <label>1</label>
    </ligand>
</feature>
<feature type="compositionally biased region" description="Basic and acidic residues" evidence="6">
    <location>
        <begin position="23"/>
        <end position="34"/>
    </location>
</feature>
<dbReference type="GO" id="GO:0005737">
    <property type="term" value="C:cytoplasm"/>
    <property type="evidence" value="ECO:0007669"/>
    <property type="project" value="TreeGrafter"/>
</dbReference>
<evidence type="ECO:0000256" key="1">
    <source>
        <dbReference type="ARBA" id="ARBA00010127"/>
    </source>
</evidence>
<comment type="similarity">
    <text evidence="1">Belongs to the NAPE-PLD family.</text>
</comment>
<feature type="binding site" evidence="5">
    <location>
        <position position="166"/>
    </location>
    <ligand>
        <name>Zn(2+)</name>
        <dbReference type="ChEBI" id="CHEBI:29105"/>
        <label>1</label>
    </ligand>
</feature>
<evidence type="ECO:0000313" key="8">
    <source>
        <dbReference type="EMBL" id="KAJ8047296.1"/>
    </source>
</evidence>
<dbReference type="GO" id="GO:0009395">
    <property type="term" value="P:phospholipid catabolic process"/>
    <property type="evidence" value="ECO:0007669"/>
    <property type="project" value="UniProtKB-KW"/>
</dbReference>
<dbReference type="GO" id="GO:0070292">
    <property type="term" value="P:N-acylphosphatidylethanolamine metabolic process"/>
    <property type="evidence" value="ECO:0007669"/>
    <property type="project" value="TreeGrafter"/>
</dbReference>
<feature type="binding site" evidence="5">
    <location>
        <position position="164"/>
    </location>
    <ligand>
        <name>Zn(2+)</name>
        <dbReference type="ChEBI" id="CHEBI:29105"/>
        <label>1</label>
    </ligand>
</feature>
<feature type="binding site" evidence="5">
    <location>
        <position position="263"/>
    </location>
    <ligand>
        <name>Zn(2+)</name>
        <dbReference type="ChEBI" id="CHEBI:29105"/>
        <label>1</label>
    </ligand>
</feature>
<evidence type="ECO:0000256" key="4">
    <source>
        <dbReference type="ARBA" id="ARBA00048025"/>
    </source>
</evidence>
<dbReference type="Pfam" id="PF12706">
    <property type="entry name" value="Lactamase_B_2"/>
    <property type="match status" value="1"/>
</dbReference>
<evidence type="ECO:0000313" key="9">
    <source>
        <dbReference type="Proteomes" id="UP001152320"/>
    </source>
</evidence>
<evidence type="ECO:0000259" key="7">
    <source>
        <dbReference type="Pfam" id="PF12706"/>
    </source>
</evidence>
<evidence type="ECO:0000256" key="6">
    <source>
        <dbReference type="SAM" id="MobiDB-lite"/>
    </source>
</evidence>
<dbReference type="PANTHER" id="PTHR15032:SF4">
    <property type="entry name" value="N-ACYL-PHOSPHATIDYLETHANOLAMINE-HYDROLYZING PHOSPHOLIPASE D"/>
    <property type="match status" value="1"/>
</dbReference>